<dbReference type="EMBL" id="JACEQY010000033">
    <property type="protein sequence ID" value="MBA4864806.1"/>
    <property type="molecule type" value="Genomic_DNA"/>
</dbReference>
<dbReference type="AlphaFoldDB" id="A0A7W2D538"/>
<dbReference type="InterPro" id="IPR029033">
    <property type="entry name" value="His_PPase_superfam"/>
</dbReference>
<gene>
    <name evidence="5" type="ORF">H1V43_26345</name>
</gene>
<evidence type="ECO:0000256" key="1">
    <source>
        <dbReference type="PIRSR" id="PIRSR613078-1"/>
    </source>
</evidence>
<dbReference type="SUPFAM" id="SSF53098">
    <property type="entry name" value="Ribonuclease H-like"/>
    <property type="match status" value="1"/>
</dbReference>
<feature type="active site" description="Proton donor/acceptor" evidence="1">
    <location>
        <position position="466"/>
    </location>
</feature>
<feature type="compositionally biased region" description="Gly residues" evidence="3">
    <location>
        <begin position="277"/>
        <end position="292"/>
    </location>
</feature>
<feature type="domain" description="RNase H type-1" evidence="4">
    <location>
        <begin position="1"/>
        <end position="136"/>
    </location>
</feature>
<accession>A0A7W2D538</accession>
<evidence type="ECO:0000313" key="5">
    <source>
        <dbReference type="EMBL" id="MBA4864806.1"/>
    </source>
</evidence>
<organism evidence="5 6">
    <name type="scientific">Streptomyces himalayensis subsp. aureolus</name>
    <dbReference type="NCBI Taxonomy" id="2758039"/>
    <lineage>
        <taxon>Bacteria</taxon>
        <taxon>Bacillati</taxon>
        <taxon>Actinomycetota</taxon>
        <taxon>Actinomycetes</taxon>
        <taxon>Kitasatosporales</taxon>
        <taxon>Streptomycetaceae</taxon>
        <taxon>Streptomyces</taxon>
        <taxon>Streptomyces himalayensis</taxon>
    </lineage>
</organism>
<dbReference type="Pfam" id="PF13456">
    <property type="entry name" value="RVT_3"/>
    <property type="match status" value="1"/>
</dbReference>
<dbReference type="Gene3D" id="3.40.50.1240">
    <property type="entry name" value="Phosphoglycerate mutase-like"/>
    <property type="match status" value="1"/>
</dbReference>
<dbReference type="InterPro" id="IPR013078">
    <property type="entry name" value="His_Pase_superF_clade-1"/>
</dbReference>
<dbReference type="InterPro" id="IPR050275">
    <property type="entry name" value="PGM_Phosphatase"/>
</dbReference>
<feature type="region of interest" description="Disordered" evidence="3">
    <location>
        <begin position="132"/>
        <end position="305"/>
    </location>
</feature>
<dbReference type="CDD" id="cd07067">
    <property type="entry name" value="HP_PGM_like"/>
    <property type="match status" value="1"/>
</dbReference>
<dbReference type="SUPFAM" id="SSF53254">
    <property type="entry name" value="Phosphoglycerate mutase-like"/>
    <property type="match status" value="1"/>
</dbReference>
<feature type="compositionally biased region" description="Low complexity" evidence="3">
    <location>
        <begin position="141"/>
        <end position="180"/>
    </location>
</feature>
<dbReference type="RefSeq" id="WP_181866405.1">
    <property type="nucleotide sequence ID" value="NZ_JACEQY010000033.1"/>
</dbReference>
<dbReference type="GO" id="GO:0016791">
    <property type="term" value="F:phosphatase activity"/>
    <property type="evidence" value="ECO:0007669"/>
    <property type="project" value="TreeGrafter"/>
</dbReference>
<dbReference type="PANTHER" id="PTHR48100:SF62">
    <property type="entry name" value="GLUCOSYL-3-PHOSPHOGLYCERATE PHOSPHATASE"/>
    <property type="match status" value="1"/>
</dbReference>
<keyword evidence="6" id="KW-1185">Reference proteome</keyword>
<dbReference type="InterPro" id="IPR012337">
    <property type="entry name" value="RNaseH-like_sf"/>
</dbReference>
<dbReference type="GO" id="GO:0005737">
    <property type="term" value="C:cytoplasm"/>
    <property type="evidence" value="ECO:0007669"/>
    <property type="project" value="TreeGrafter"/>
</dbReference>
<evidence type="ECO:0000259" key="4">
    <source>
        <dbReference type="PROSITE" id="PS50879"/>
    </source>
</evidence>
<dbReference type="InterPro" id="IPR002156">
    <property type="entry name" value="RNaseH_domain"/>
</dbReference>
<feature type="binding site" evidence="2">
    <location>
        <position position="442"/>
    </location>
    <ligand>
        <name>substrate</name>
    </ligand>
</feature>
<feature type="compositionally biased region" description="Basic and acidic residues" evidence="3">
    <location>
        <begin position="190"/>
        <end position="219"/>
    </location>
</feature>
<reference evidence="5 6" key="1">
    <citation type="submission" date="2020-07" db="EMBL/GenBank/DDBJ databases">
        <title>Streptomyces isolated from Indian soil.</title>
        <authorList>
            <person name="Mandal S."/>
            <person name="Maiti P.K."/>
        </authorList>
    </citation>
    <scope>NUCLEOTIDE SEQUENCE [LARGE SCALE GENOMIC DNA]</scope>
    <source>
        <strain evidence="5 6">PSKA54</strain>
    </source>
</reference>
<sequence>MREFIVEADGGSRGNPGPAGYGAVVKDAATGETLVEAAEYIGTATNNVAEYRGLLAGLRAAHELDPAARVRVRMDSKLVVEQMSGRWKIKHPGMKPLAAEAKTVFPPSQVTFEWIPREQNKHADRLANEAMDAGRRGEQWAAPAAAAPSGPAELAPSGPPGDAAAGAAKARAAMAGSPSRRGGGAAAVAAERHGHAAEEPREPVAAERQGRVAAVERPEQVASGTVEPGAEERPGAVVAPRGRWPVEGTRAGMSESAPEEPAPGARHGQAAAELLGPGTGERLGAGASGGAPGNDERRRAAGAAVNGGAGTDAGAQAVGGDANTYAGAKADTGSKAGAVAEDYGDGEADTQAKAGADVRAARSVAVGTPPVGWAAPPDLGAPATLVLLRHGETPLTREKRFSGSGGSDPALSDAGRAQADRVAAALAARGTIQAVVSSPLRRCRETAGIVATRLGLEVSIEEGLRETDFGAWEGLTFAEVRDRYPDDLNAWLASAKAAPTGGGESFAAVTRRVAATRDKLITAYRGRTVLLVTHVTPVKTLVRLALGAPPESLFRMELSAASLSAIAYYADGNASLRLLNDTGHLR</sequence>
<dbReference type="PANTHER" id="PTHR48100">
    <property type="entry name" value="BROAD-SPECIFICITY PHOSPHATASE YOR283W-RELATED"/>
    <property type="match status" value="1"/>
</dbReference>
<dbReference type="GO" id="GO:0004523">
    <property type="term" value="F:RNA-DNA hybrid ribonuclease activity"/>
    <property type="evidence" value="ECO:0007669"/>
    <property type="project" value="InterPro"/>
</dbReference>
<protein>
    <submittedName>
        <fullName evidence="5">Histidine phosphatase family protein</fullName>
    </submittedName>
</protein>
<dbReference type="Proteomes" id="UP000586976">
    <property type="component" value="Unassembled WGS sequence"/>
</dbReference>
<evidence type="ECO:0000256" key="2">
    <source>
        <dbReference type="PIRSR" id="PIRSR613078-2"/>
    </source>
</evidence>
<comment type="caution">
    <text evidence="5">The sequence shown here is derived from an EMBL/GenBank/DDBJ whole genome shotgun (WGS) entry which is preliminary data.</text>
</comment>
<name>A0A7W2D538_9ACTN</name>
<feature type="active site" description="Tele-phosphohistidine intermediate" evidence="1">
    <location>
        <position position="390"/>
    </location>
</feature>
<proteinExistence type="predicted"/>
<dbReference type="SMART" id="SM00855">
    <property type="entry name" value="PGAM"/>
    <property type="match status" value="1"/>
</dbReference>
<evidence type="ECO:0000313" key="6">
    <source>
        <dbReference type="Proteomes" id="UP000586976"/>
    </source>
</evidence>
<dbReference type="Gene3D" id="3.30.420.10">
    <property type="entry name" value="Ribonuclease H-like superfamily/Ribonuclease H"/>
    <property type="match status" value="1"/>
</dbReference>
<dbReference type="CDD" id="cd09279">
    <property type="entry name" value="RNase_HI_like"/>
    <property type="match status" value="1"/>
</dbReference>
<evidence type="ECO:0000256" key="3">
    <source>
        <dbReference type="SAM" id="MobiDB-lite"/>
    </source>
</evidence>
<dbReference type="GO" id="GO:0003676">
    <property type="term" value="F:nucleic acid binding"/>
    <property type="evidence" value="ECO:0007669"/>
    <property type="project" value="InterPro"/>
</dbReference>
<dbReference type="Pfam" id="PF00300">
    <property type="entry name" value="His_Phos_1"/>
    <property type="match status" value="1"/>
</dbReference>
<dbReference type="InterPro" id="IPR036397">
    <property type="entry name" value="RNaseH_sf"/>
</dbReference>
<dbReference type="PROSITE" id="PS50879">
    <property type="entry name" value="RNASE_H_1"/>
    <property type="match status" value="1"/>
</dbReference>